<keyword evidence="1" id="KW-1133">Transmembrane helix</keyword>
<proteinExistence type="predicted"/>
<reference evidence="2" key="1">
    <citation type="submission" date="2018-02" db="EMBL/GenBank/DDBJ databases">
        <title>Rhizophora mucronata_Transcriptome.</title>
        <authorList>
            <person name="Meera S.P."/>
            <person name="Sreeshan A."/>
            <person name="Augustine A."/>
        </authorList>
    </citation>
    <scope>NUCLEOTIDE SEQUENCE</scope>
    <source>
        <tissue evidence="2">Leaf</tissue>
    </source>
</reference>
<name>A0A2P2IKW5_RHIMU</name>
<dbReference type="AlphaFoldDB" id="A0A2P2IKW5"/>
<sequence>MFFVMGISYICFFFFFFCSYSRVKHYISSIKAYSGLGSTTGYPDRVLQQSVTATAAAVAVVVEIVMVVLRVGWRMIVHASSLWAMRIKPSCHSHPCIQQFHVLPHL</sequence>
<keyword evidence="1" id="KW-0812">Transmembrane</keyword>
<evidence type="ECO:0000256" key="1">
    <source>
        <dbReference type="SAM" id="Phobius"/>
    </source>
</evidence>
<organism evidence="2">
    <name type="scientific">Rhizophora mucronata</name>
    <name type="common">Asiatic mangrove</name>
    <dbReference type="NCBI Taxonomy" id="61149"/>
    <lineage>
        <taxon>Eukaryota</taxon>
        <taxon>Viridiplantae</taxon>
        <taxon>Streptophyta</taxon>
        <taxon>Embryophyta</taxon>
        <taxon>Tracheophyta</taxon>
        <taxon>Spermatophyta</taxon>
        <taxon>Magnoliopsida</taxon>
        <taxon>eudicotyledons</taxon>
        <taxon>Gunneridae</taxon>
        <taxon>Pentapetalae</taxon>
        <taxon>rosids</taxon>
        <taxon>fabids</taxon>
        <taxon>Malpighiales</taxon>
        <taxon>Rhizophoraceae</taxon>
        <taxon>Rhizophora</taxon>
    </lineage>
</organism>
<evidence type="ECO:0000313" key="2">
    <source>
        <dbReference type="EMBL" id="MBW81845.1"/>
    </source>
</evidence>
<keyword evidence="1" id="KW-0472">Membrane</keyword>
<protein>
    <submittedName>
        <fullName evidence="2">Uncharacterized protein MANES_09G021600</fullName>
    </submittedName>
</protein>
<feature type="transmembrane region" description="Helical" evidence="1">
    <location>
        <begin position="47"/>
        <end position="69"/>
    </location>
</feature>
<dbReference type="EMBL" id="GGEC01001362">
    <property type="protein sequence ID" value="MBW81845.1"/>
    <property type="molecule type" value="Transcribed_RNA"/>
</dbReference>
<accession>A0A2P2IKW5</accession>